<accession>A0A9Q0EKG4</accession>
<dbReference type="EMBL" id="JANIIK010000039">
    <property type="protein sequence ID" value="KAJ3608684.1"/>
    <property type="molecule type" value="Genomic_DNA"/>
</dbReference>
<evidence type="ECO:0000313" key="2">
    <source>
        <dbReference type="EMBL" id="KAJ3608684.1"/>
    </source>
</evidence>
<evidence type="ECO:0000256" key="1">
    <source>
        <dbReference type="SAM" id="MobiDB-lite"/>
    </source>
</evidence>
<reference evidence="2" key="1">
    <citation type="submission" date="2022-07" db="EMBL/GenBank/DDBJ databases">
        <title>Chromosome-level genome of Muraenolepis orangiensis.</title>
        <authorList>
            <person name="Kim J."/>
        </authorList>
    </citation>
    <scope>NUCLEOTIDE SEQUENCE</scope>
    <source>
        <strain evidence="2">KU_S4_2022</strain>
        <tissue evidence="2">Muscle</tissue>
    </source>
</reference>
<feature type="region of interest" description="Disordered" evidence="1">
    <location>
        <begin position="75"/>
        <end position="96"/>
    </location>
</feature>
<comment type="caution">
    <text evidence="2">The sequence shown here is derived from an EMBL/GenBank/DDBJ whole genome shotgun (WGS) entry which is preliminary data.</text>
</comment>
<sequence>MLRRISQCPQSDTPNHGSKQSAGPESAAHSNHESRDSLITGQSRGMMEMTSQTRDSFPIATSYWGLVHTAGLASFHRLPVRHQTTSRHDQSSGGRQ</sequence>
<name>A0A9Q0EKG4_9TELE</name>
<protein>
    <submittedName>
        <fullName evidence="2">Uncharacterized protein</fullName>
    </submittedName>
</protein>
<feature type="region of interest" description="Disordered" evidence="1">
    <location>
        <begin position="1"/>
        <end position="53"/>
    </location>
</feature>
<feature type="compositionally biased region" description="Polar residues" evidence="1">
    <location>
        <begin position="37"/>
        <end position="53"/>
    </location>
</feature>
<organism evidence="2 3">
    <name type="scientific">Muraenolepis orangiensis</name>
    <name type="common">Patagonian moray cod</name>
    <dbReference type="NCBI Taxonomy" id="630683"/>
    <lineage>
        <taxon>Eukaryota</taxon>
        <taxon>Metazoa</taxon>
        <taxon>Chordata</taxon>
        <taxon>Craniata</taxon>
        <taxon>Vertebrata</taxon>
        <taxon>Euteleostomi</taxon>
        <taxon>Actinopterygii</taxon>
        <taxon>Neopterygii</taxon>
        <taxon>Teleostei</taxon>
        <taxon>Neoteleostei</taxon>
        <taxon>Acanthomorphata</taxon>
        <taxon>Zeiogadaria</taxon>
        <taxon>Gadariae</taxon>
        <taxon>Gadiformes</taxon>
        <taxon>Muraenolepidoidei</taxon>
        <taxon>Muraenolepididae</taxon>
        <taxon>Muraenolepis</taxon>
    </lineage>
</organism>
<keyword evidence="3" id="KW-1185">Reference proteome</keyword>
<evidence type="ECO:0000313" key="3">
    <source>
        <dbReference type="Proteomes" id="UP001148018"/>
    </source>
</evidence>
<gene>
    <name evidence="2" type="ORF">NHX12_023215</name>
</gene>
<dbReference type="Proteomes" id="UP001148018">
    <property type="component" value="Unassembled WGS sequence"/>
</dbReference>
<proteinExistence type="predicted"/>
<feature type="compositionally biased region" description="Polar residues" evidence="1">
    <location>
        <begin position="7"/>
        <end position="23"/>
    </location>
</feature>
<dbReference type="AlphaFoldDB" id="A0A9Q0EKG4"/>